<comment type="caution">
    <text evidence="1">The sequence shown here is derived from an EMBL/GenBank/DDBJ whole genome shotgun (WGS) entry which is preliminary data.</text>
</comment>
<evidence type="ECO:0008006" key="3">
    <source>
        <dbReference type="Google" id="ProtNLM"/>
    </source>
</evidence>
<dbReference type="RefSeq" id="WP_077426666.1">
    <property type="nucleotide sequence ID" value="NZ_MLHH01000005.1"/>
</dbReference>
<dbReference type="Pfam" id="PF17311">
    <property type="entry name" value="DUF5358"/>
    <property type="match status" value="1"/>
</dbReference>
<reference evidence="1 2" key="1">
    <citation type="submission" date="2016-10" db="EMBL/GenBank/DDBJ databases">
        <title>Rodentibacter gen. nov. and new species.</title>
        <authorList>
            <person name="Christensen H."/>
        </authorList>
    </citation>
    <scope>NUCLEOTIDE SEQUENCE [LARGE SCALE GENOMIC DNA]</scope>
    <source>
        <strain evidence="1 2">Ac69</strain>
    </source>
</reference>
<gene>
    <name evidence="1" type="ORF">BKK48_02705</name>
</gene>
<dbReference type="EMBL" id="MLHH01000005">
    <property type="protein sequence ID" value="OOF37210.1"/>
    <property type="molecule type" value="Genomic_DNA"/>
</dbReference>
<proteinExistence type="predicted"/>
<accession>A0A1V3IBL9</accession>
<dbReference type="OrthoDB" id="5687948at2"/>
<protein>
    <recommendedName>
        <fullName evidence="3">DUF5358 domain-containing protein</fullName>
    </recommendedName>
</protein>
<dbReference type="AlphaFoldDB" id="A0A1V3IBL9"/>
<name>A0A1V3IBL9_9PAST</name>
<keyword evidence="2" id="KW-1185">Reference proteome</keyword>
<evidence type="ECO:0000313" key="1">
    <source>
        <dbReference type="EMBL" id="OOF37210.1"/>
    </source>
</evidence>
<dbReference type="Proteomes" id="UP000189437">
    <property type="component" value="Unassembled WGS sequence"/>
</dbReference>
<evidence type="ECO:0000313" key="2">
    <source>
        <dbReference type="Proteomes" id="UP000189437"/>
    </source>
</evidence>
<dbReference type="STRING" id="1908258.BKK48_02705"/>
<dbReference type="PROSITE" id="PS51257">
    <property type="entry name" value="PROKAR_LIPOPROTEIN"/>
    <property type="match status" value="1"/>
</dbReference>
<organism evidence="1 2">
    <name type="scientific">Rodentibacter heidelbergensis</name>
    <dbReference type="NCBI Taxonomy" id="1908258"/>
    <lineage>
        <taxon>Bacteria</taxon>
        <taxon>Pseudomonadati</taxon>
        <taxon>Pseudomonadota</taxon>
        <taxon>Gammaproteobacteria</taxon>
        <taxon>Pasteurellales</taxon>
        <taxon>Pasteurellaceae</taxon>
        <taxon>Rodentibacter</taxon>
    </lineage>
</organism>
<dbReference type="InterPro" id="IPR035279">
    <property type="entry name" value="DUF5358"/>
</dbReference>
<sequence>MKLIVTFATILLLSACNFSTPSQSPIPAEFAGADYQLSDKQAKQWAMASKQAEQCIYPHLTRIQQAHFAKEDRYIHSQYVFFYPLENLIGEDYVKIIQQDEKSMNYATYQFKKFRTAVLDVEPLSPQQCQILRTQARDDLEVVKGQYKNGMVDKSKDEESNTKNSDGVATNQNKFFFDIIKWGSALLL</sequence>